<organism evidence="1">
    <name type="scientific">marine sediment metagenome</name>
    <dbReference type="NCBI Taxonomy" id="412755"/>
    <lineage>
        <taxon>unclassified sequences</taxon>
        <taxon>metagenomes</taxon>
        <taxon>ecological metagenomes</taxon>
    </lineage>
</organism>
<proteinExistence type="predicted"/>
<protein>
    <submittedName>
        <fullName evidence="1">Uncharacterized protein</fullName>
    </submittedName>
</protein>
<comment type="caution">
    <text evidence="1">The sequence shown here is derived from an EMBL/GenBank/DDBJ whole genome shotgun (WGS) entry which is preliminary data.</text>
</comment>
<sequence>MLSIQARRTLLKHDIVRIVKAELKSNTEHALSGRWKQLEIAGRIANHILALEYFDDLRVE</sequence>
<dbReference type="AlphaFoldDB" id="A0A0F8WW32"/>
<name>A0A0F8WW32_9ZZZZ</name>
<reference evidence="1" key="1">
    <citation type="journal article" date="2015" name="Nature">
        <title>Complex archaea that bridge the gap between prokaryotes and eukaryotes.</title>
        <authorList>
            <person name="Spang A."/>
            <person name="Saw J.H."/>
            <person name="Jorgensen S.L."/>
            <person name="Zaremba-Niedzwiedzka K."/>
            <person name="Martijn J."/>
            <person name="Lind A.E."/>
            <person name="van Eijk R."/>
            <person name="Schleper C."/>
            <person name="Guy L."/>
            <person name="Ettema T.J."/>
        </authorList>
    </citation>
    <scope>NUCLEOTIDE SEQUENCE</scope>
</reference>
<dbReference type="EMBL" id="LAZR01062656">
    <property type="protein sequence ID" value="KKK61072.1"/>
    <property type="molecule type" value="Genomic_DNA"/>
</dbReference>
<accession>A0A0F8WW32</accession>
<evidence type="ECO:0000313" key="1">
    <source>
        <dbReference type="EMBL" id="KKK61072.1"/>
    </source>
</evidence>
<gene>
    <name evidence="1" type="ORF">LCGC14_3017980</name>
</gene>